<evidence type="ECO:0000313" key="1">
    <source>
        <dbReference type="EMBL" id="RID90374.1"/>
    </source>
</evidence>
<dbReference type="OrthoDB" id="7830278at2"/>
<reference evidence="1 2" key="1">
    <citation type="submission" date="2018-09" db="EMBL/GenBank/DDBJ databases">
        <title>Gemmobacter lutimaris sp. nov., a marine bacterium isolated from tidal flat.</title>
        <authorList>
            <person name="Lee D.W."/>
            <person name="Yoo Y."/>
            <person name="Kim J.-J."/>
            <person name="Kim B.S."/>
        </authorList>
    </citation>
    <scope>NUCLEOTIDE SEQUENCE [LARGE SCALE GENOMIC DNA]</scope>
    <source>
        <strain evidence="1 2">YJ-T1-11</strain>
    </source>
</reference>
<comment type="caution">
    <text evidence="1">The sequence shown here is derived from an EMBL/GenBank/DDBJ whole genome shotgun (WGS) entry which is preliminary data.</text>
</comment>
<keyword evidence="2" id="KW-1185">Reference proteome</keyword>
<dbReference type="EMBL" id="QXXQ01000014">
    <property type="protein sequence ID" value="RID90374.1"/>
    <property type="molecule type" value="Genomic_DNA"/>
</dbReference>
<proteinExistence type="predicted"/>
<dbReference type="AlphaFoldDB" id="A0A398BL27"/>
<protein>
    <submittedName>
        <fullName evidence="1">Uncharacterized protein</fullName>
    </submittedName>
</protein>
<evidence type="ECO:0000313" key="2">
    <source>
        <dbReference type="Proteomes" id="UP000266649"/>
    </source>
</evidence>
<dbReference type="RefSeq" id="WP_119136285.1">
    <property type="nucleotide sequence ID" value="NZ_QXXQ01000014.1"/>
</dbReference>
<dbReference type="Proteomes" id="UP000266649">
    <property type="component" value="Unassembled WGS sequence"/>
</dbReference>
<accession>A0A398BL27</accession>
<name>A0A398BL27_9RHOB</name>
<organism evidence="1 2">
    <name type="scientific">Gemmobacter lutimaris</name>
    <dbReference type="NCBI Taxonomy" id="2306023"/>
    <lineage>
        <taxon>Bacteria</taxon>
        <taxon>Pseudomonadati</taxon>
        <taxon>Pseudomonadota</taxon>
        <taxon>Alphaproteobacteria</taxon>
        <taxon>Rhodobacterales</taxon>
        <taxon>Paracoccaceae</taxon>
        <taxon>Gemmobacter</taxon>
    </lineage>
</organism>
<sequence>MYQTVKLQPGLLTLTFVAPAEGEADALIRPVVPPASRQAISLMFEAGNVTGALTAPGEFCVIRCGWPASLGIEITSRKAGAQPRGGIELNYLSSRGPDPAPDETAGADYILHLSDHGDRPARFGGWAGGDTPEQAIGGLMIRARSGRPRILAQDPATGQIAQPGDFLGSRGGFRPLAELQLWIDEPDGRNRLAVEAEFAEAGRVSASGTMVSLHGSGPGDRLLRLNMALEQMPAESEKSATPRRNDRIRIFRKS</sequence>
<gene>
    <name evidence="1" type="ORF">D2N39_18595</name>
</gene>